<evidence type="ECO:0000256" key="3">
    <source>
        <dbReference type="ARBA" id="ARBA00022840"/>
    </source>
</evidence>
<dbReference type="Pfam" id="PF00158">
    <property type="entry name" value="Sigma54_activat"/>
    <property type="match status" value="1"/>
</dbReference>
<dbReference type="Gene3D" id="3.40.50.300">
    <property type="entry name" value="P-loop containing nucleotide triphosphate hydrolases"/>
    <property type="match status" value="1"/>
</dbReference>
<dbReference type="GO" id="GO:0000160">
    <property type="term" value="P:phosphorelay signal transduction system"/>
    <property type="evidence" value="ECO:0007669"/>
    <property type="project" value="UniProtKB-KW"/>
</dbReference>
<evidence type="ECO:0000256" key="8">
    <source>
        <dbReference type="PROSITE-ProRule" id="PRU00169"/>
    </source>
</evidence>
<evidence type="ECO:0000259" key="10">
    <source>
        <dbReference type="PROSITE" id="PS50110"/>
    </source>
</evidence>
<dbReference type="PATRIC" id="fig|317.243.peg.2024"/>
<gene>
    <name evidence="11" type="ORF">AFK24_27155</name>
</gene>
<dbReference type="SUPFAM" id="SSF46689">
    <property type="entry name" value="Homeodomain-like"/>
    <property type="match status" value="1"/>
</dbReference>
<keyword evidence="5" id="KW-0805">Transcription regulation</keyword>
<dbReference type="FunFam" id="1.10.10.60:FF:000530">
    <property type="entry name" value="Sigma-54-dependent transcriptional response regulator PilR"/>
    <property type="match status" value="1"/>
</dbReference>
<dbReference type="GO" id="GO:0005524">
    <property type="term" value="F:ATP binding"/>
    <property type="evidence" value="ECO:0007669"/>
    <property type="project" value="UniProtKB-KW"/>
</dbReference>
<evidence type="ECO:0000256" key="4">
    <source>
        <dbReference type="ARBA" id="ARBA00023012"/>
    </source>
</evidence>
<dbReference type="PROSITE" id="PS50110">
    <property type="entry name" value="RESPONSE_REGULATORY"/>
    <property type="match status" value="1"/>
</dbReference>
<dbReference type="FunFam" id="3.40.50.2300:FF:000018">
    <property type="entry name" value="DNA-binding transcriptional regulator NtrC"/>
    <property type="match status" value="1"/>
</dbReference>
<feature type="modified residue" description="4-aspartylphosphate" evidence="8">
    <location>
        <position position="55"/>
    </location>
</feature>
<dbReference type="EMBL" id="LGSI01000072">
    <property type="protein sequence ID" value="OCR21935.1"/>
    <property type="molecule type" value="Genomic_DNA"/>
</dbReference>
<dbReference type="InterPro" id="IPR003593">
    <property type="entry name" value="AAA+_ATPase"/>
</dbReference>
<dbReference type="InterPro" id="IPR001789">
    <property type="entry name" value="Sig_transdc_resp-reg_receiver"/>
</dbReference>
<evidence type="ECO:0000256" key="5">
    <source>
        <dbReference type="ARBA" id="ARBA00023015"/>
    </source>
</evidence>
<dbReference type="FunFam" id="3.40.50.300:FF:000006">
    <property type="entry name" value="DNA-binding transcriptional regulator NtrC"/>
    <property type="match status" value="1"/>
</dbReference>
<dbReference type="PROSITE" id="PS50045">
    <property type="entry name" value="SIGMA54_INTERACT_4"/>
    <property type="match status" value="1"/>
</dbReference>
<keyword evidence="6" id="KW-0238">DNA-binding</keyword>
<dbReference type="Gene3D" id="3.40.50.2300">
    <property type="match status" value="1"/>
</dbReference>
<proteinExistence type="predicted"/>
<dbReference type="CDD" id="cd19926">
    <property type="entry name" value="REC_PilR"/>
    <property type="match status" value="1"/>
</dbReference>
<dbReference type="SUPFAM" id="SSF52540">
    <property type="entry name" value="P-loop containing nucleoside triphosphate hydrolases"/>
    <property type="match status" value="1"/>
</dbReference>
<dbReference type="Pfam" id="PF02954">
    <property type="entry name" value="HTH_8"/>
    <property type="match status" value="1"/>
</dbReference>
<keyword evidence="3" id="KW-0067">ATP-binding</keyword>
<evidence type="ECO:0000256" key="7">
    <source>
        <dbReference type="ARBA" id="ARBA00023163"/>
    </source>
</evidence>
<dbReference type="InterPro" id="IPR002197">
    <property type="entry name" value="HTH_Fis"/>
</dbReference>
<feature type="domain" description="Sigma-54 factor interaction" evidence="9">
    <location>
        <begin position="136"/>
        <end position="365"/>
    </location>
</feature>
<dbReference type="InterPro" id="IPR025662">
    <property type="entry name" value="Sigma_54_int_dom_ATP-bd_1"/>
</dbReference>
<dbReference type="SMART" id="SM00448">
    <property type="entry name" value="REC"/>
    <property type="match status" value="1"/>
</dbReference>
<dbReference type="PROSITE" id="PS00675">
    <property type="entry name" value="SIGMA54_INTERACT_1"/>
    <property type="match status" value="1"/>
</dbReference>
<keyword evidence="4" id="KW-0902">Two-component regulatory system</keyword>
<evidence type="ECO:0000256" key="6">
    <source>
        <dbReference type="ARBA" id="ARBA00023125"/>
    </source>
</evidence>
<dbReference type="GO" id="GO:0006355">
    <property type="term" value="P:regulation of DNA-templated transcription"/>
    <property type="evidence" value="ECO:0007669"/>
    <property type="project" value="InterPro"/>
</dbReference>
<sequence length="446" mass="50370">MIQRQKILIVDDEPDIRELLEITLGRMKLDTRSARNVKEAHDWLAREAFDLCLTDMRLPDGNGLELVQHIQQRHSQVPVAMITAHGNLDTAIHALKAGAFDFLTKPVDLGRLRELVSSALRLQAPSQSERSIDRRLLGDSPPIRALRQQIDKLARSQAPIYISGESGSGKELVARLIHEQGPRIERPFIPVNCGAIPTELMESEFFGHRKGSFSGAHEDKPGLFQAANGGTLFLDEVADLPLAMQVKLLRSIQEKSVRSIGDQQEQVVDVRILCATHKDLSAEVAAGRFRQDLYYRLNVIELAVPPLRERREDLDQLTAHVLQRLANGSGQAAARLEPQALSALKSYRFPGNVRELENILERAYTLCENHRIDIGDLRLAQTAGPLEQDEHNLADIDNLEDYLENIERKIILQALEETRWNRTAAAQRLKLTFRSMRYRLKKLGLE</sequence>
<dbReference type="InterPro" id="IPR027417">
    <property type="entry name" value="P-loop_NTPase"/>
</dbReference>
<dbReference type="InterPro" id="IPR011006">
    <property type="entry name" value="CheY-like_superfamily"/>
</dbReference>
<name>A0A1C7Z1C2_PSESX</name>
<dbReference type="PROSITE" id="PS00688">
    <property type="entry name" value="SIGMA54_INTERACT_3"/>
    <property type="match status" value="1"/>
</dbReference>
<dbReference type="Proteomes" id="UP000093104">
    <property type="component" value="Unassembled WGS sequence"/>
</dbReference>
<organism evidence="11 12">
    <name type="scientific">Pseudomonas syringae</name>
    <dbReference type="NCBI Taxonomy" id="317"/>
    <lineage>
        <taxon>Bacteria</taxon>
        <taxon>Pseudomonadati</taxon>
        <taxon>Pseudomonadota</taxon>
        <taxon>Gammaproteobacteria</taxon>
        <taxon>Pseudomonadales</taxon>
        <taxon>Pseudomonadaceae</taxon>
        <taxon>Pseudomonas</taxon>
    </lineage>
</organism>
<dbReference type="GO" id="GO:0043565">
    <property type="term" value="F:sequence-specific DNA binding"/>
    <property type="evidence" value="ECO:0007669"/>
    <property type="project" value="InterPro"/>
</dbReference>
<dbReference type="Pfam" id="PF00072">
    <property type="entry name" value="Response_reg"/>
    <property type="match status" value="1"/>
</dbReference>
<dbReference type="SMART" id="SM00382">
    <property type="entry name" value="AAA"/>
    <property type="match status" value="1"/>
</dbReference>
<dbReference type="InterPro" id="IPR058031">
    <property type="entry name" value="AAA_lid_NorR"/>
</dbReference>
<dbReference type="InterPro" id="IPR025944">
    <property type="entry name" value="Sigma_54_int_dom_CS"/>
</dbReference>
<dbReference type="SUPFAM" id="SSF52172">
    <property type="entry name" value="CheY-like"/>
    <property type="match status" value="1"/>
</dbReference>
<dbReference type="InterPro" id="IPR002078">
    <property type="entry name" value="Sigma_54_int"/>
</dbReference>
<keyword evidence="2" id="KW-0547">Nucleotide-binding</keyword>
<evidence type="ECO:0000256" key="2">
    <source>
        <dbReference type="ARBA" id="ARBA00022741"/>
    </source>
</evidence>
<dbReference type="OrthoDB" id="9804019at2"/>
<dbReference type="InterPro" id="IPR025943">
    <property type="entry name" value="Sigma_54_int_dom_ATP-bd_2"/>
</dbReference>
<dbReference type="CDD" id="cd00009">
    <property type="entry name" value="AAA"/>
    <property type="match status" value="1"/>
</dbReference>
<evidence type="ECO:0000256" key="1">
    <source>
        <dbReference type="ARBA" id="ARBA00022553"/>
    </source>
</evidence>
<dbReference type="PRINTS" id="PR01590">
    <property type="entry name" value="HTHFIS"/>
</dbReference>
<protein>
    <submittedName>
        <fullName evidence="11">Type 4 fimbriae expression regulatory protein PilR</fullName>
    </submittedName>
</protein>
<dbReference type="PANTHER" id="PTHR32071">
    <property type="entry name" value="TRANSCRIPTIONAL REGULATORY PROTEIN"/>
    <property type="match status" value="1"/>
</dbReference>
<evidence type="ECO:0000259" key="9">
    <source>
        <dbReference type="PROSITE" id="PS50045"/>
    </source>
</evidence>
<dbReference type="PROSITE" id="PS00676">
    <property type="entry name" value="SIGMA54_INTERACT_2"/>
    <property type="match status" value="1"/>
</dbReference>
<dbReference type="Gene3D" id="1.10.8.60">
    <property type="match status" value="1"/>
</dbReference>
<feature type="domain" description="Response regulatory" evidence="10">
    <location>
        <begin position="6"/>
        <end position="120"/>
    </location>
</feature>
<dbReference type="InterPro" id="IPR009057">
    <property type="entry name" value="Homeodomain-like_sf"/>
</dbReference>
<evidence type="ECO:0000313" key="11">
    <source>
        <dbReference type="EMBL" id="OCR21935.1"/>
    </source>
</evidence>
<comment type="caution">
    <text evidence="11">The sequence shown here is derived from an EMBL/GenBank/DDBJ whole genome shotgun (WGS) entry which is preliminary data.</text>
</comment>
<dbReference type="Pfam" id="PF25601">
    <property type="entry name" value="AAA_lid_14"/>
    <property type="match status" value="1"/>
</dbReference>
<reference evidence="11 12" key="1">
    <citation type="submission" date="2015-07" db="EMBL/GenBank/DDBJ databases">
        <title>Draft genome sequence of a diazotrophic, plant growth-promoting rhizobacterium of the Pseudomonas syringae complex.</title>
        <authorList>
            <person name="Patten C.L."/>
            <person name="Jeong H."/>
        </authorList>
    </citation>
    <scope>NUCLEOTIDE SEQUENCE [LARGE SCALE GENOMIC DNA]</scope>
    <source>
        <strain evidence="11 12">GR12-2</strain>
    </source>
</reference>
<evidence type="ECO:0000313" key="12">
    <source>
        <dbReference type="Proteomes" id="UP000093104"/>
    </source>
</evidence>
<keyword evidence="1 8" id="KW-0597">Phosphoprotein</keyword>
<accession>A0A1C7Z1C2</accession>
<dbReference type="PANTHER" id="PTHR32071:SF100">
    <property type="entry name" value="RESPONSE REGULATOR PROTEIN PILR"/>
    <property type="match status" value="1"/>
</dbReference>
<dbReference type="Gene3D" id="1.10.10.60">
    <property type="entry name" value="Homeodomain-like"/>
    <property type="match status" value="1"/>
</dbReference>
<dbReference type="AlphaFoldDB" id="A0A1C7Z1C2"/>
<keyword evidence="7" id="KW-0804">Transcription</keyword>